<keyword evidence="3" id="KW-0813">Transport</keyword>
<feature type="transmembrane region" description="Helical" evidence="7">
    <location>
        <begin position="135"/>
        <end position="154"/>
    </location>
</feature>
<sequence>MKTQDNGLLYGPEDKIPVWESGLLGLQHVLAMDVYVPPLIIAGLLSMGAAQKTGFLQVAFLACGIGTLIQTIWLLKMPMSQGPSYVPVGAVAGVYLANGASHGGMATVIGSCLVGAILLIILGLTGIYQKIINKLVPPVVGGTIIACVGLSLLPSALNDNIFQAPGNIYQNMELAAITMGALLITIALSNYFRRTRKILKAGSIVIAMFVGTLAAAHMKLFNWSLIQQAPWFSWPHFTAAYYGIHFSGMAIFTFVIIYIVLTTETMGTWFAMSSVTNEPITARQWNRGLIGEGLSCLLAALLGSTPMTGYSTNAGVVSITGVASRRVFIAVGVWFIILGFVGKLSAFLSAIPDAIIGGILSIICMIIMLNGLKLIKTMTGNEIYIVGVPMVLTLALILVPAKVISQTPPMLQYFLKSPITIAALTAIILNLVLNWQPHWTKEKTAKILN</sequence>
<name>A0A417ZC62_9LACO</name>
<dbReference type="GO" id="GO:0005886">
    <property type="term" value="C:plasma membrane"/>
    <property type="evidence" value="ECO:0007669"/>
    <property type="project" value="TreeGrafter"/>
</dbReference>
<dbReference type="NCBIfam" id="NF037981">
    <property type="entry name" value="NCS2_1"/>
    <property type="match status" value="1"/>
</dbReference>
<evidence type="ECO:0000256" key="5">
    <source>
        <dbReference type="ARBA" id="ARBA00022989"/>
    </source>
</evidence>
<evidence type="ECO:0000256" key="3">
    <source>
        <dbReference type="ARBA" id="ARBA00022448"/>
    </source>
</evidence>
<evidence type="ECO:0000256" key="6">
    <source>
        <dbReference type="ARBA" id="ARBA00023136"/>
    </source>
</evidence>
<feature type="transmembrane region" description="Helical" evidence="7">
    <location>
        <begin position="29"/>
        <end position="47"/>
    </location>
</feature>
<dbReference type="InterPro" id="IPR006043">
    <property type="entry name" value="NCS2"/>
</dbReference>
<dbReference type="AlphaFoldDB" id="A0A417ZC62"/>
<comment type="subcellular location">
    <subcellularLocation>
        <location evidence="1">Membrane</location>
        <topology evidence="1">Multi-pass membrane protein</topology>
    </subcellularLocation>
</comment>
<proteinExistence type="inferred from homology"/>
<evidence type="ECO:0000256" key="1">
    <source>
        <dbReference type="ARBA" id="ARBA00004141"/>
    </source>
</evidence>
<accession>A0A417ZC62</accession>
<feature type="transmembrane region" description="Helical" evidence="7">
    <location>
        <begin position="327"/>
        <end position="348"/>
    </location>
</feature>
<feature type="transmembrane region" description="Helical" evidence="7">
    <location>
        <begin position="174"/>
        <end position="192"/>
    </location>
</feature>
<comment type="similarity">
    <text evidence="2">Belongs to the nucleobase:cation symporter-2 (NCS2) (TC 2.A.40) family.</text>
</comment>
<dbReference type="GO" id="GO:0042907">
    <property type="term" value="F:xanthine transmembrane transporter activity"/>
    <property type="evidence" value="ECO:0007669"/>
    <property type="project" value="TreeGrafter"/>
</dbReference>
<protein>
    <submittedName>
        <fullName evidence="8">Purine permease</fullName>
    </submittedName>
</protein>
<reference evidence="8 9" key="1">
    <citation type="submission" date="2018-07" db="EMBL/GenBank/DDBJ databases">
        <title>Genome sequences of six Lactobacillus spp. isolated from bumble bee guts.</title>
        <authorList>
            <person name="Motta E.V.S."/>
            <person name="Moran N.A."/>
        </authorList>
    </citation>
    <scope>NUCLEOTIDE SEQUENCE [LARGE SCALE GENOMIC DNA]</scope>
    <source>
        <strain evidence="8 9">LV-8.1</strain>
    </source>
</reference>
<organism evidence="8 9">
    <name type="scientific">Bombilactobacillus bombi</name>
    <dbReference type="NCBI Taxonomy" id="1303590"/>
    <lineage>
        <taxon>Bacteria</taxon>
        <taxon>Bacillati</taxon>
        <taxon>Bacillota</taxon>
        <taxon>Bacilli</taxon>
        <taxon>Lactobacillales</taxon>
        <taxon>Lactobacillaceae</taxon>
        <taxon>Bombilactobacillus</taxon>
    </lineage>
</organism>
<dbReference type="PANTHER" id="PTHR42810">
    <property type="entry name" value="PURINE PERMEASE C1399.01C-RELATED"/>
    <property type="match status" value="1"/>
</dbReference>
<evidence type="ECO:0000313" key="9">
    <source>
        <dbReference type="Proteomes" id="UP000284822"/>
    </source>
</evidence>
<feature type="transmembrane region" description="Helical" evidence="7">
    <location>
        <begin position="354"/>
        <end position="371"/>
    </location>
</feature>
<feature type="transmembrane region" description="Helical" evidence="7">
    <location>
        <begin position="105"/>
        <end position="128"/>
    </location>
</feature>
<feature type="transmembrane region" description="Helical" evidence="7">
    <location>
        <begin position="199"/>
        <end position="220"/>
    </location>
</feature>
<evidence type="ECO:0000256" key="7">
    <source>
        <dbReference type="SAM" id="Phobius"/>
    </source>
</evidence>
<dbReference type="RefSeq" id="WP_118910229.1">
    <property type="nucleotide sequence ID" value="NZ_QOCS01000006.1"/>
</dbReference>
<feature type="transmembrane region" description="Helical" evidence="7">
    <location>
        <begin position="383"/>
        <end position="401"/>
    </location>
</feature>
<keyword evidence="6 7" id="KW-0472">Membrane</keyword>
<evidence type="ECO:0000256" key="4">
    <source>
        <dbReference type="ARBA" id="ARBA00022692"/>
    </source>
</evidence>
<evidence type="ECO:0000313" key="8">
    <source>
        <dbReference type="EMBL" id="RHW48240.1"/>
    </source>
</evidence>
<feature type="transmembrane region" description="Helical" evidence="7">
    <location>
        <begin position="240"/>
        <end position="261"/>
    </location>
</feature>
<keyword evidence="4 7" id="KW-0812">Transmembrane</keyword>
<dbReference type="Proteomes" id="UP000284822">
    <property type="component" value="Unassembled WGS sequence"/>
</dbReference>
<gene>
    <name evidence="8" type="ORF">DS832_02710</name>
</gene>
<dbReference type="EMBL" id="QOCS01000006">
    <property type="protein sequence ID" value="RHW48240.1"/>
    <property type="molecule type" value="Genomic_DNA"/>
</dbReference>
<dbReference type="Pfam" id="PF00860">
    <property type="entry name" value="Xan_ur_permease"/>
    <property type="match status" value="1"/>
</dbReference>
<feature type="transmembrane region" description="Helical" evidence="7">
    <location>
        <begin position="413"/>
        <end position="433"/>
    </location>
</feature>
<dbReference type="PANTHER" id="PTHR42810:SF2">
    <property type="entry name" value="PURINE PERMEASE C1399.01C-RELATED"/>
    <property type="match status" value="1"/>
</dbReference>
<keyword evidence="5 7" id="KW-1133">Transmembrane helix</keyword>
<evidence type="ECO:0000256" key="2">
    <source>
        <dbReference type="ARBA" id="ARBA00008821"/>
    </source>
</evidence>
<feature type="transmembrane region" description="Helical" evidence="7">
    <location>
        <begin position="54"/>
        <end position="75"/>
    </location>
</feature>
<comment type="caution">
    <text evidence="8">The sequence shown here is derived from an EMBL/GenBank/DDBJ whole genome shotgun (WGS) entry which is preliminary data.</text>
</comment>